<dbReference type="EC" id="2.1.1.35" evidence="4"/>
<dbReference type="PANTHER" id="PTHR45904:SF2">
    <property type="entry name" value="TRNA (URACIL-5-)-METHYLTRANSFERASE HOMOLOG A"/>
    <property type="match status" value="1"/>
</dbReference>
<keyword evidence="2 7" id="KW-0808">Transferase</keyword>
<dbReference type="PROSITE" id="PS01230">
    <property type="entry name" value="TRMA_1"/>
    <property type="match status" value="1"/>
</dbReference>
<keyword evidence="6" id="KW-0479">Metal-binding</keyword>
<dbReference type="AlphaFoldDB" id="A0A1B0CGP6"/>
<dbReference type="Proteomes" id="UP000092461">
    <property type="component" value="Unassembled WGS sequence"/>
</dbReference>
<evidence type="ECO:0000256" key="2">
    <source>
        <dbReference type="ARBA" id="ARBA00022679"/>
    </source>
</evidence>
<dbReference type="SUPFAM" id="SSF53335">
    <property type="entry name" value="S-adenosyl-L-methionine-dependent methyltransferases"/>
    <property type="match status" value="1"/>
</dbReference>
<proteinExistence type="inferred from homology"/>
<feature type="domain" description="C2H2-type" evidence="10">
    <location>
        <begin position="555"/>
        <end position="580"/>
    </location>
</feature>
<dbReference type="InterPro" id="IPR013087">
    <property type="entry name" value="Znf_C2H2_type"/>
</dbReference>
<evidence type="ECO:0000256" key="6">
    <source>
        <dbReference type="PROSITE-ProRule" id="PRU00042"/>
    </source>
</evidence>
<dbReference type="GO" id="GO:0030697">
    <property type="term" value="F:tRNA (uracil(54)-C5)-methyltransferase activity, S-adenosyl methionine-dependent"/>
    <property type="evidence" value="ECO:0007669"/>
    <property type="project" value="UniProtKB-EC"/>
</dbReference>
<keyword evidence="6" id="KW-0862">Zinc</keyword>
<name>A0A1B0CGP6_LUTLO</name>
<dbReference type="CDD" id="cd12439">
    <property type="entry name" value="RRM_TRMT2A"/>
    <property type="match status" value="1"/>
</dbReference>
<comment type="similarity">
    <text evidence="7">Belongs to the class I-like SAM-binding methyltransferase superfamily. RNA M5U methyltransferase family.</text>
</comment>
<comment type="caution">
    <text evidence="7">Lacks conserved residue(s) required for the propagation of feature annotation.</text>
</comment>
<evidence type="ECO:0000256" key="9">
    <source>
        <dbReference type="SAM" id="MobiDB-lite"/>
    </source>
</evidence>
<dbReference type="InterPro" id="IPR012677">
    <property type="entry name" value="Nucleotide-bd_a/b_plait_sf"/>
</dbReference>
<feature type="binding site" evidence="7">
    <location>
        <position position="492"/>
    </location>
    <ligand>
        <name>S-adenosyl-L-methionine</name>
        <dbReference type="ChEBI" id="CHEBI:59789"/>
    </ligand>
</feature>
<evidence type="ECO:0000256" key="5">
    <source>
        <dbReference type="ARBA" id="ARBA00047278"/>
    </source>
</evidence>
<feature type="binding site" evidence="7">
    <location>
        <position position="441"/>
    </location>
    <ligand>
        <name>S-adenosyl-L-methionine</name>
        <dbReference type="ChEBI" id="CHEBI:59789"/>
    </ligand>
</feature>
<keyword evidence="3 7" id="KW-0949">S-adenosyl-L-methionine</keyword>
<dbReference type="PANTHER" id="PTHR45904">
    <property type="entry name" value="TRNA (URACIL-5-)-METHYLTRANSFERASE"/>
    <property type="match status" value="1"/>
</dbReference>
<feature type="binding site" evidence="7">
    <location>
        <position position="391"/>
    </location>
    <ligand>
        <name>S-adenosyl-L-methionine</name>
        <dbReference type="ChEBI" id="CHEBI:59789"/>
    </ligand>
</feature>
<dbReference type="Gene3D" id="3.30.70.330">
    <property type="match status" value="1"/>
</dbReference>
<protein>
    <recommendedName>
        <fullName evidence="4">tRNA (uracil(54)-C(5))-methyltransferase</fullName>
        <ecNumber evidence="4">2.1.1.35</ecNumber>
    </recommendedName>
</protein>
<dbReference type="InterPro" id="IPR045850">
    <property type="entry name" value="TRM2_met"/>
</dbReference>
<evidence type="ECO:0000256" key="8">
    <source>
        <dbReference type="PROSITE-ProRule" id="PRU10015"/>
    </source>
</evidence>
<evidence type="ECO:0000256" key="1">
    <source>
        <dbReference type="ARBA" id="ARBA00022603"/>
    </source>
</evidence>
<dbReference type="VEuPathDB" id="VectorBase:LLOJ003609"/>
<keyword evidence="1 7" id="KW-0489">Methyltransferase</keyword>
<dbReference type="PROSITE" id="PS50157">
    <property type="entry name" value="ZINC_FINGER_C2H2_2"/>
    <property type="match status" value="1"/>
</dbReference>
<dbReference type="Pfam" id="PF05958">
    <property type="entry name" value="tRNA_U5-meth_tr"/>
    <property type="match status" value="1"/>
</dbReference>
<dbReference type="InterPro" id="IPR029063">
    <property type="entry name" value="SAM-dependent_MTases_sf"/>
</dbReference>
<dbReference type="Gene3D" id="2.40.50.1070">
    <property type="match status" value="1"/>
</dbReference>
<evidence type="ECO:0000256" key="4">
    <source>
        <dbReference type="ARBA" id="ARBA00033763"/>
    </source>
</evidence>
<dbReference type="GO" id="GO:0006396">
    <property type="term" value="P:RNA processing"/>
    <property type="evidence" value="ECO:0007669"/>
    <property type="project" value="InterPro"/>
</dbReference>
<dbReference type="PROSITE" id="PS51687">
    <property type="entry name" value="SAM_MT_RNA_M5U"/>
    <property type="match status" value="1"/>
</dbReference>
<dbReference type="GO" id="GO:0008270">
    <property type="term" value="F:zinc ion binding"/>
    <property type="evidence" value="ECO:0007669"/>
    <property type="project" value="UniProtKB-KW"/>
</dbReference>
<dbReference type="InterPro" id="IPR034262">
    <property type="entry name" value="TRMT2A_RRM"/>
</dbReference>
<evidence type="ECO:0000313" key="12">
    <source>
        <dbReference type="Proteomes" id="UP000092461"/>
    </source>
</evidence>
<dbReference type="CDD" id="cd02440">
    <property type="entry name" value="AdoMet_MTases"/>
    <property type="match status" value="1"/>
</dbReference>
<dbReference type="InterPro" id="IPR010280">
    <property type="entry name" value="U5_MeTrfase_fam"/>
</dbReference>
<feature type="active site" evidence="8">
    <location>
        <position position="520"/>
    </location>
</feature>
<comment type="catalytic activity">
    <reaction evidence="5">
        <text>uridine(54) in tRNA + S-adenosyl-L-methionine = 5-methyluridine(54) in tRNA + S-adenosyl-L-homocysteine + H(+)</text>
        <dbReference type="Rhea" id="RHEA:42712"/>
        <dbReference type="Rhea" id="RHEA-COMP:10167"/>
        <dbReference type="Rhea" id="RHEA-COMP:10193"/>
        <dbReference type="ChEBI" id="CHEBI:15378"/>
        <dbReference type="ChEBI" id="CHEBI:57856"/>
        <dbReference type="ChEBI" id="CHEBI:59789"/>
        <dbReference type="ChEBI" id="CHEBI:65315"/>
        <dbReference type="ChEBI" id="CHEBI:74447"/>
        <dbReference type="EC" id="2.1.1.35"/>
    </reaction>
    <physiologicalReaction direction="left-to-right" evidence="5">
        <dbReference type="Rhea" id="RHEA:42713"/>
    </physiologicalReaction>
</comment>
<dbReference type="Gene3D" id="3.40.50.150">
    <property type="entry name" value="Vaccinia Virus protein VP39"/>
    <property type="match status" value="1"/>
</dbReference>
<dbReference type="InterPro" id="IPR035979">
    <property type="entry name" value="RBD_domain_sf"/>
</dbReference>
<evidence type="ECO:0000256" key="7">
    <source>
        <dbReference type="PROSITE-ProRule" id="PRU01024"/>
    </source>
</evidence>
<dbReference type="SUPFAM" id="SSF54928">
    <property type="entry name" value="RNA-binding domain, RBD"/>
    <property type="match status" value="1"/>
</dbReference>
<reference evidence="11" key="1">
    <citation type="submission" date="2020-05" db="UniProtKB">
        <authorList>
            <consortium name="EnsemblMetazoa"/>
        </authorList>
    </citation>
    <scope>IDENTIFICATION</scope>
    <source>
        <strain evidence="11">Jacobina</strain>
    </source>
</reference>
<organism evidence="11 12">
    <name type="scientific">Lutzomyia longipalpis</name>
    <name type="common">Sand fly</name>
    <dbReference type="NCBI Taxonomy" id="7200"/>
    <lineage>
        <taxon>Eukaryota</taxon>
        <taxon>Metazoa</taxon>
        <taxon>Ecdysozoa</taxon>
        <taxon>Arthropoda</taxon>
        <taxon>Hexapoda</taxon>
        <taxon>Insecta</taxon>
        <taxon>Pterygota</taxon>
        <taxon>Neoptera</taxon>
        <taxon>Endopterygota</taxon>
        <taxon>Diptera</taxon>
        <taxon>Nematocera</taxon>
        <taxon>Psychodoidea</taxon>
        <taxon>Psychodidae</taxon>
        <taxon>Lutzomyia</taxon>
        <taxon>Lutzomyia</taxon>
    </lineage>
</organism>
<keyword evidence="12" id="KW-1185">Reference proteome</keyword>
<dbReference type="VEuPathDB" id="VectorBase:LLONM1_011933"/>
<keyword evidence="6" id="KW-0863">Zinc-finger</keyword>
<feature type="region of interest" description="Disordered" evidence="9">
    <location>
        <begin position="1"/>
        <end position="34"/>
    </location>
</feature>
<dbReference type="PROSITE" id="PS00028">
    <property type="entry name" value="ZINC_FINGER_C2H2_1"/>
    <property type="match status" value="1"/>
</dbReference>
<accession>A0A1B0CGP6</accession>
<dbReference type="InterPro" id="IPR030390">
    <property type="entry name" value="MeTrfase_TrmA_AS"/>
</dbReference>
<evidence type="ECO:0000259" key="10">
    <source>
        <dbReference type="PROSITE" id="PS50157"/>
    </source>
</evidence>
<dbReference type="GO" id="GO:0032259">
    <property type="term" value="P:methylation"/>
    <property type="evidence" value="ECO:0007669"/>
    <property type="project" value="UniProtKB-KW"/>
</dbReference>
<dbReference type="Gene3D" id="3.30.160.60">
    <property type="entry name" value="Classic Zinc Finger"/>
    <property type="match status" value="1"/>
</dbReference>
<sequence>MSGGEENIEKIMDGEEVEEKEEVGGEGGPEEEQKDEFAYINQGFTSEIFKIEVRNLPKHYGVGELRKLLQKLNLDFAKVKLVKKNNPWVYICFRSTETRDEGIRVLNGMKWKGCELAASEAKPAPDPLVRKRNAAGQEGTAGKRPRTIAECTTALAHLSYEEQLKQKQSEVENLLKKFSGEHWHACRSQREEIEAARREFDGLPCKLETIRGSPLISGYRNKCEFSVGKDSNGDDTVGFRLGSYNMGFVEVCPVDELKHIPDRVKMAVRLFQQFVRSSKHDVFNPEQQTGVFRQLVTRLSFTTNEIMLIVGINGKTLGDGEEAQELKKSIREFFTEKEGKILNVTSLFHQQMMKKDKDNKKDTLELLHGKPHITDEIHGLKFRISPESFFQINTPAAEVLYNSIIELGAVTKDTTVLDICCGAGTIGICFAKYCKRVLGVEIIEEAVKDAKFNAETNNIDNVEFFAGNADDFIFSLMNRPGVSDGDVLAVVDPPRAGIHVKSLTQLRNARKLNRLIYVSCKPKFVTRNWLDLMRPCSKTMKGAPFKLKKALAKKYSCEVEGCKKSYIIGDHLRRHVRVSHEVIESEEIPCTAPDCGMIFTTRSNM</sequence>
<feature type="active site" description="Nucleophile" evidence="7">
    <location>
        <position position="520"/>
    </location>
</feature>
<dbReference type="GO" id="GO:0003723">
    <property type="term" value="F:RNA binding"/>
    <property type="evidence" value="ECO:0007669"/>
    <property type="project" value="TreeGrafter"/>
</dbReference>
<dbReference type="EnsemblMetazoa" id="LLOJ003609-RA">
    <property type="protein sequence ID" value="LLOJ003609-PA"/>
    <property type="gene ID" value="LLOJ003609"/>
</dbReference>
<dbReference type="EMBL" id="AJWK01011531">
    <property type="status" value="NOT_ANNOTATED_CDS"/>
    <property type="molecule type" value="Genomic_DNA"/>
</dbReference>
<evidence type="ECO:0000256" key="3">
    <source>
        <dbReference type="ARBA" id="ARBA00022691"/>
    </source>
</evidence>
<evidence type="ECO:0000313" key="11">
    <source>
        <dbReference type="EnsemblMetazoa" id="LLOJ003609-PA"/>
    </source>
</evidence>
<dbReference type="VEuPathDB" id="VectorBase:LLONM1_001712"/>